<dbReference type="AlphaFoldDB" id="A0AAN6YHY2"/>
<gene>
    <name evidence="1" type="ORF">QBC37DRAFT_471368</name>
</gene>
<dbReference type="PANTHER" id="PTHR40619:SF3">
    <property type="entry name" value="FUNGAL STAND N-TERMINAL GOODBYE DOMAIN-CONTAINING PROTEIN"/>
    <property type="match status" value="1"/>
</dbReference>
<organism evidence="1 2">
    <name type="scientific">Rhypophila decipiens</name>
    <dbReference type="NCBI Taxonomy" id="261697"/>
    <lineage>
        <taxon>Eukaryota</taxon>
        <taxon>Fungi</taxon>
        <taxon>Dikarya</taxon>
        <taxon>Ascomycota</taxon>
        <taxon>Pezizomycotina</taxon>
        <taxon>Sordariomycetes</taxon>
        <taxon>Sordariomycetidae</taxon>
        <taxon>Sordariales</taxon>
        <taxon>Naviculisporaceae</taxon>
        <taxon>Rhypophila</taxon>
    </lineage>
</organism>
<evidence type="ECO:0000313" key="1">
    <source>
        <dbReference type="EMBL" id="KAK4216477.1"/>
    </source>
</evidence>
<name>A0AAN6YHY2_9PEZI</name>
<proteinExistence type="predicted"/>
<dbReference type="PANTHER" id="PTHR40619">
    <property type="entry name" value="FUNGAL STAND N-TERMINAL GOODBYE DOMAIN-CONTAINING PROTEIN"/>
    <property type="match status" value="1"/>
</dbReference>
<evidence type="ECO:0000313" key="2">
    <source>
        <dbReference type="Proteomes" id="UP001301769"/>
    </source>
</evidence>
<dbReference type="Proteomes" id="UP001301769">
    <property type="component" value="Unassembled WGS sequence"/>
</dbReference>
<accession>A0AAN6YHY2</accession>
<protein>
    <submittedName>
        <fullName evidence="1">Uncharacterized protein</fullName>
    </submittedName>
</protein>
<dbReference type="EMBL" id="MU858068">
    <property type="protein sequence ID" value="KAK4216477.1"/>
    <property type="molecule type" value="Genomic_DNA"/>
</dbReference>
<reference evidence="1" key="2">
    <citation type="submission" date="2023-05" db="EMBL/GenBank/DDBJ databases">
        <authorList>
            <consortium name="Lawrence Berkeley National Laboratory"/>
            <person name="Steindorff A."/>
            <person name="Hensen N."/>
            <person name="Bonometti L."/>
            <person name="Westerberg I."/>
            <person name="Brannstrom I.O."/>
            <person name="Guillou S."/>
            <person name="Cros-Aarteil S."/>
            <person name="Calhoun S."/>
            <person name="Haridas S."/>
            <person name="Kuo A."/>
            <person name="Mondo S."/>
            <person name="Pangilinan J."/>
            <person name="Riley R."/>
            <person name="Labutti K."/>
            <person name="Andreopoulos B."/>
            <person name="Lipzen A."/>
            <person name="Chen C."/>
            <person name="Yanf M."/>
            <person name="Daum C."/>
            <person name="Ng V."/>
            <person name="Clum A."/>
            <person name="Ohm R."/>
            <person name="Martin F."/>
            <person name="Silar P."/>
            <person name="Natvig D."/>
            <person name="Lalanne C."/>
            <person name="Gautier V."/>
            <person name="Ament-Velasquez S.L."/>
            <person name="Kruys A."/>
            <person name="Hutchinson M.I."/>
            <person name="Powell A.J."/>
            <person name="Barry K."/>
            <person name="Miller A.N."/>
            <person name="Grigoriev I.V."/>
            <person name="Debuchy R."/>
            <person name="Gladieux P."/>
            <person name="Thoren M.H."/>
            <person name="Johannesson H."/>
        </authorList>
    </citation>
    <scope>NUCLEOTIDE SEQUENCE</scope>
    <source>
        <strain evidence="1">PSN293</strain>
    </source>
</reference>
<keyword evidence="2" id="KW-1185">Reference proteome</keyword>
<comment type="caution">
    <text evidence="1">The sequence shown here is derived from an EMBL/GenBank/DDBJ whole genome shotgun (WGS) entry which is preliminary data.</text>
</comment>
<reference evidence="1" key="1">
    <citation type="journal article" date="2023" name="Mol. Phylogenet. Evol.">
        <title>Genome-scale phylogeny and comparative genomics of the fungal order Sordariales.</title>
        <authorList>
            <person name="Hensen N."/>
            <person name="Bonometti L."/>
            <person name="Westerberg I."/>
            <person name="Brannstrom I.O."/>
            <person name="Guillou S."/>
            <person name="Cros-Aarteil S."/>
            <person name="Calhoun S."/>
            <person name="Haridas S."/>
            <person name="Kuo A."/>
            <person name="Mondo S."/>
            <person name="Pangilinan J."/>
            <person name="Riley R."/>
            <person name="LaButti K."/>
            <person name="Andreopoulos B."/>
            <person name="Lipzen A."/>
            <person name="Chen C."/>
            <person name="Yan M."/>
            <person name="Daum C."/>
            <person name="Ng V."/>
            <person name="Clum A."/>
            <person name="Steindorff A."/>
            <person name="Ohm R.A."/>
            <person name="Martin F."/>
            <person name="Silar P."/>
            <person name="Natvig D.O."/>
            <person name="Lalanne C."/>
            <person name="Gautier V."/>
            <person name="Ament-Velasquez S.L."/>
            <person name="Kruys A."/>
            <person name="Hutchinson M.I."/>
            <person name="Powell A.J."/>
            <person name="Barry K."/>
            <person name="Miller A.N."/>
            <person name="Grigoriev I.V."/>
            <person name="Debuchy R."/>
            <person name="Gladieux P."/>
            <person name="Hiltunen Thoren M."/>
            <person name="Johannesson H."/>
        </authorList>
    </citation>
    <scope>NUCLEOTIDE SEQUENCE</scope>
    <source>
        <strain evidence="1">PSN293</strain>
    </source>
</reference>
<sequence length="653" mass="72577">MQHSIVSDFLVHRAGRHLPELGTPSATMIETAQELCKVYGGRLPSPPTTGSLAPIQTVRITVLELFAKEFETDIDDFLQRSQDQDASLAFRTGTSWDKLQGEAIKAWAAYSNHKSRKRNWRRPFEVLDNAAEKVMTSCAIEFLLELVPKGEYSSLLSGGLTLAYNHRENILELFDSLSEQAEQTKVNLQLYSHDKTLHAKSEELYMAVIDCVRHSTAWLDKASACEPFFQQSKYGSKWEDAKANLDNKVKEFEETVNMCMRREIHEIHEQAWKQAEGLERLINPVVATYFLCAGFVKDFPSLLASLLQAQQTHESRVTYTTNVIYTYQPAPAAPPPMAISAWDIGRSCLAIDYHARYPSPAQPFTQDPVYPAIGDLSSDMITATRHIPPYLEREKTGYLALTPRFTAWLRSPDCQFLILHENSPPSNSCLSTLSHLCAMISSTLRANDQSQAPISSLSTIPFFCGLHTSASSTFQGGLGLIRAITLQLLSTLPDTTVLSLPPSPNIPDLATLYSLLLSSHTDNELVSEAVHTTCLIFSLLLSNIPAGMIFILIDGAHWSGTQARKDDMAAVIQHLYQLVVELGRVKRGLVLKVLVTNPAPRQRREWDIPSVMEHVAVESDIGLETDLYMERVVVAGGFEDLVGDAVRNGVLGC</sequence>